<dbReference type="CDD" id="cd01948">
    <property type="entry name" value="EAL"/>
    <property type="match status" value="1"/>
</dbReference>
<dbReference type="SUPFAM" id="SSF55073">
    <property type="entry name" value="Nucleotide cyclase"/>
    <property type="match status" value="1"/>
</dbReference>
<sequence>MLPASIPSNEPQRLRALKRYLLNDRSDDLELDHITRLAAVFCQADYALISMVDEQHQWFKSRYGSIEKGETPRETSFCAHVVASGKLLEIPDARDDPRFATSSWVIEAPFLVFYFGVPLLTPDGLCLGSLCVFSCHPKKLSDDQRDLLAQLASEIMLILEYRLAERAQRATRQAGIGVWEMDVATRSMYWNEVIYALYELSPDNDAGLFERLAAYAPEDRRSLTQALNQVINQQQSFSDTYQLNTAQGNLRWVRITAYPIVVDSAVTRLIGTMCDITSRKEVEARLLRQQSLEHAILRAQACFLEESDNQLAFEQLLKDILELTESEYGFIGEIQCREDGSRFLKTHAITDNVSEKTYHDFFADHSSVDMAFNHPDSALCLAMHQGEVVISNAPETNIESSLPLEHPPLNAFLGIPILVDNTPIAMLGLANRSEGYTHALIEFLAPLLGSIGQLIKNLSIQRRYRQDQQAIARLSMVAKQTSNGVMITDAQGGIEWINESFSRLSGYSLDEIKGQRPSHLLEGPKTDKQTSRRFSRALAQGKSIEGELLNYRKDGSTYWVHVNCNPLSPMDHMACGFISIHSDISTAKAHADALYSAAYLDELTGLPNQRLINEKLQHFTRQADYKGATLLVQVLDLDDFKRINDLLGHDIGDGVLKLMGKRLQEAIGEIGIVGRLGGDEFVVIWPTDLPTPPLVDAIGLPFTIEGQRLKVTTSSGITHYPQDSADPDTLIRHAYQALYQAKALGAANTTHYDPAKELSTRERNQERRHMAKGLHNNEFRLYYQPQVNLKTHQVIGVEALIRWQHPERGLLPPIEFLPLIEGSELEFHLGEWVIEAALKQLVTWQADGISLPISVNISPQHLLHPGFMSQLKALLAAYPAVLPHLLSLEILESATLDDMQTALEVLKECRQLHIDVALDDFGTGYSSLAYFRQLPVQLIKVDRDFVRDMLESKDDRAIVESIVFMARKFSRPVLAEGVETMAHAQALVELGCFLAQGYGIARPMPADQFPGWLANWQAEHR</sequence>
<protein>
    <submittedName>
        <fullName evidence="5">EAL domain-containing protein</fullName>
    </submittedName>
</protein>
<dbReference type="SUPFAM" id="SSF55785">
    <property type="entry name" value="PYP-like sensor domain (PAS domain)"/>
    <property type="match status" value="2"/>
</dbReference>
<dbReference type="SMART" id="SM00086">
    <property type="entry name" value="PAC"/>
    <property type="match status" value="2"/>
</dbReference>
<evidence type="ECO:0000313" key="5">
    <source>
        <dbReference type="EMBL" id="RCV86680.1"/>
    </source>
</evidence>
<proteinExistence type="predicted"/>
<dbReference type="InterPro" id="IPR035919">
    <property type="entry name" value="EAL_sf"/>
</dbReference>
<dbReference type="PANTHER" id="PTHR44757">
    <property type="entry name" value="DIGUANYLATE CYCLASE DGCP"/>
    <property type="match status" value="1"/>
</dbReference>
<gene>
    <name evidence="5" type="ORF">DU506_18000</name>
</gene>
<dbReference type="Gene3D" id="3.20.20.450">
    <property type="entry name" value="EAL domain"/>
    <property type="match status" value="1"/>
</dbReference>
<dbReference type="Gene3D" id="3.30.450.40">
    <property type="match status" value="2"/>
</dbReference>
<evidence type="ECO:0000259" key="3">
    <source>
        <dbReference type="PROSITE" id="PS50883"/>
    </source>
</evidence>
<dbReference type="InterPro" id="IPR029016">
    <property type="entry name" value="GAF-like_dom_sf"/>
</dbReference>
<dbReference type="SMART" id="SM00065">
    <property type="entry name" value="GAF"/>
    <property type="match status" value="2"/>
</dbReference>
<dbReference type="NCBIfam" id="TIGR00254">
    <property type="entry name" value="GGDEF"/>
    <property type="match status" value="1"/>
</dbReference>
<dbReference type="Gene3D" id="3.30.450.20">
    <property type="entry name" value="PAS domain"/>
    <property type="match status" value="2"/>
</dbReference>
<comment type="caution">
    <text evidence="5">The sequence shown here is derived from an EMBL/GenBank/DDBJ whole genome shotgun (WGS) entry which is preliminary data.</text>
</comment>
<dbReference type="Pfam" id="PF01590">
    <property type="entry name" value="GAF"/>
    <property type="match status" value="1"/>
</dbReference>
<dbReference type="CDD" id="cd01949">
    <property type="entry name" value="GGDEF"/>
    <property type="match status" value="1"/>
</dbReference>
<evidence type="ECO:0000259" key="2">
    <source>
        <dbReference type="PROSITE" id="PS50113"/>
    </source>
</evidence>
<dbReference type="Pfam" id="PF00563">
    <property type="entry name" value="EAL"/>
    <property type="match status" value="1"/>
</dbReference>
<dbReference type="SUPFAM" id="SSF141868">
    <property type="entry name" value="EAL domain-like"/>
    <property type="match status" value="1"/>
</dbReference>
<evidence type="ECO:0000259" key="4">
    <source>
        <dbReference type="PROSITE" id="PS50887"/>
    </source>
</evidence>
<reference evidence="5 6" key="1">
    <citation type="submission" date="2018-07" db="EMBL/GenBank/DDBJ databases">
        <title>Halomonas rutogse sp. nov., isolated from Lake TangqianCo on Tibetan Plateau.</title>
        <authorList>
            <person name="Lu H."/>
            <person name="Xing P."/>
            <person name="Wu Q."/>
        </authorList>
    </citation>
    <scope>NUCLEOTIDE SEQUENCE [LARGE SCALE GENOMIC DNA]</scope>
    <source>
        <strain evidence="5 6">TQ8S</strain>
    </source>
</reference>
<dbReference type="SMART" id="SM00052">
    <property type="entry name" value="EAL"/>
    <property type="match status" value="1"/>
</dbReference>
<dbReference type="Pfam" id="PF00990">
    <property type="entry name" value="GGDEF"/>
    <property type="match status" value="1"/>
</dbReference>
<organism evidence="5 6">
    <name type="scientific">Vreelandella rituensis</name>
    <dbReference type="NCBI Taxonomy" id="2282306"/>
    <lineage>
        <taxon>Bacteria</taxon>
        <taxon>Pseudomonadati</taxon>
        <taxon>Pseudomonadota</taxon>
        <taxon>Gammaproteobacteria</taxon>
        <taxon>Oceanospirillales</taxon>
        <taxon>Halomonadaceae</taxon>
        <taxon>Vreelandella</taxon>
    </lineage>
</organism>
<dbReference type="PANTHER" id="PTHR44757:SF2">
    <property type="entry name" value="BIOFILM ARCHITECTURE MAINTENANCE PROTEIN MBAA"/>
    <property type="match status" value="1"/>
</dbReference>
<dbReference type="Pfam" id="PF13426">
    <property type="entry name" value="PAS_9"/>
    <property type="match status" value="1"/>
</dbReference>
<dbReference type="InterPro" id="IPR013655">
    <property type="entry name" value="PAS_fold_3"/>
</dbReference>
<evidence type="ECO:0000259" key="1">
    <source>
        <dbReference type="PROSITE" id="PS50112"/>
    </source>
</evidence>
<name>A0A368TQ19_9GAMM</name>
<dbReference type="EMBL" id="QPIJ01000061">
    <property type="protein sequence ID" value="RCV86680.1"/>
    <property type="molecule type" value="Genomic_DNA"/>
</dbReference>
<dbReference type="PROSITE" id="PS50112">
    <property type="entry name" value="PAS"/>
    <property type="match status" value="2"/>
</dbReference>
<dbReference type="NCBIfam" id="TIGR00229">
    <property type="entry name" value="sensory_box"/>
    <property type="match status" value="2"/>
</dbReference>
<dbReference type="Gene3D" id="3.30.70.270">
    <property type="match status" value="1"/>
</dbReference>
<dbReference type="InterPro" id="IPR003018">
    <property type="entry name" value="GAF"/>
</dbReference>
<dbReference type="InterPro" id="IPR052155">
    <property type="entry name" value="Biofilm_reg_signaling"/>
</dbReference>
<dbReference type="InterPro" id="IPR035965">
    <property type="entry name" value="PAS-like_dom_sf"/>
</dbReference>
<dbReference type="SUPFAM" id="SSF55781">
    <property type="entry name" value="GAF domain-like"/>
    <property type="match status" value="2"/>
</dbReference>
<feature type="domain" description="EAL" evidence="3">
    <location>
        <begin position="763"/>
        <end position="1017"/>
    </location>
</feature>
<dbReference type="RefSeq" id="WP_114488259.1">
    <property type="nucleotide sequence ID" value="NZ_CBCSHM010000067.1"/>
</dbReference>
<dbReference type="Pfam" id="PF13185">
    <property type="entry name" value="GAF_2"/>
    <property type="match status" value="1"/>
</dbReference>
<dbReference type="PROSITE" id="PS50883">
    <property type="entry name" value="EAL"/>
    <property type="match status" value="1"/>
</dbReference>
<dbReference type="CDD" id="cd00130">
    <property type="entry name" value="PAS"/>
    <property type="match status" value="2"/>
</dbReference>
<dbReference type="InterPro" id="IPR000160">
    <property type="entry name" value="GGDEF_dom"/>
</dbReference>
<feature type="domain" description="GGDEF" evidence="4">
    <location>
        <begin position="628"/>
        <end position="754"/>
    </location>
</feature>
<feature type="domain" description="PAS" evidence="1">
    <location>
        <begin position="470"/>
        <end position="541"/>
    </location>
</feature>
<dbReference type="Pfam" id="PF08447">
    <property type="entry name" value="PAS_3"/>
    <property type="match status" value="1"/>
</dbReference>
<dbReference type="SMART" id="SM00267">
    <property type="entry name" value="GGDEF"/>
    <property type="match status" value="1"/>
</dbReference>
<dbReference type="InterPro" id="IPR000700">
    <property type="entry name" value="PAS-assoc_C"/>
</dbReference>
<dbReference type="PROSITE" id="PS50113">
    <property type="entry name" value="PAC"/>
    <property type="match status" value="2"/>
</dbReference>
<dbReference type="AlphaFoldDB" id="A0A368TQ19"/>
<dbReference type="PROSITE" id="PS50887">
    <property type="entry name" value="GGDEF"/>
    <property type="match status" value="1"/>
</dbReference>
<dbReference type="SMART" id="SM00091">
    <property type="entry name" value="PAS"/>
    <property type="match status" value="2"/>
</dbReference>
<dbReference type="InterPro" id="IPR001610">
    <property type="entry name" value="PAC"/>
</dbReference>
<dbReference type="OrthoDB" id="9176779at2"/>
<dbReference type="InterPro" id="IPR029787">
    <property type="entry name" value="Nucleotide_cyclase"/>
</dbReference>
<accession>A0A368TQ19</accession>
<evidence type="ECO:0000313" key="6">
    <source>
        <dbReference type="Proteomes" id="UP000253204"/>
    </source>
</evidence>
<feature type="domain" description="PAC" evidence="2">
    <location>
        <begin position="237"/>
        <end position="288"/>
    </location>
</feature>
<feature type="domain" description="PAS" evidence="1">
    <location>
        <begin position="178"/>
        <end position="234"/>
    </location>
</feature>
<dbReference type="InterPro" id="IPR000014">
    <property type="entry name" value="PAS"/>
</dbReference>
<dbReference type="InterPro" id="IPR001633">
    <property type="entry name" value="EAL_dom"/>
</dbReference>
<dbReference type="Proteomes" id="UP000253204">
    <property type="component" value="Unassembled WGS sequence"/>
</dbReference>
<dbReference type="InterPro" id="IPR043128">
    <property type="entry name" value="Rev_trsase/Diguanyl_cyclase"/>
</dbReference>
<feature type="domain" description="PAC" evidence="2">
    <location>
        <begin position="542"/>
        <end position="596"/>
    </location>
</feature>
<keyword evidence="6" id="KW-1185">Reference proteome</keyword>